<dbReference type="InterPro" id="IPR029058">
    <property type="entry name" value="AB_hydrolase_fold"/>
</dbReference>
<dbReference type="GO" id="GO:0046555">
    <property type="term" value="F:acetylxylan esterase activity"/>
    <property type="evidence" value="ECO:0007669"/>
    <property type="project" value="UniProtKB-EC"/>
</dbReference>
<dbReference type="EMBL" id="CP042912">
    <property type="protein sequence ID" value="QEG24102.1"/>
    <property type="molecule type" value="Genomic_DNA"/>
</dbReference>
<reference evidence="4 5" key="1">
    <citation type="submission" date="2019-08" db="EMBL/GenBank/DDBJ databases">
        <title>Deep-cultivation of Planctomycetes and their phenomic and genomic characterization uncovers novel biology.</title>
        <authorList>
            <person name="Wiegand S."/>
            <person name="Jogler M."/>
            <person name="Boedeker C."/>
            <person name="Pinto D."/>
            <person name="Vollmers J."/>
            <person name="Rivas-Marin E."/>
            <person name="Kohn T."/>
            <person name="Peeters S.H."/>
            <person name="Heuer A."/>
            <person name="Rast P."/>
            <person name="Oberbeckmann S."/>
            <person name="Bunk B."/>
            <person name="Jeske O."/>
            <person name="Meyerdierks A."/>
            <person name="Storesund J.E."/>
            <person name="Kallscheuer N."/>
            <person name="Luecker S."/>
            <person name="Lage O.M."/>
            <person name="Pohl T."/>
            <person name="Merkel B.J."/>
            <person name="Hornburger P."/>
            <person name="Mueller R.-W."/>
            <person name="Bruemmer F."/>
            <person name="Labrenz M."/>
            <person name="Spormann A.M."/>
            <person name="Op den Camp H."/>
            <person name="Overmann J."/>
            <person name="Amann R."/>
            <person name="Jetten M.S.M."/>
            <person name="Mascher T."/>
            <person name="Medema M.H."/>
            <person name="Devos D.P."/>
            <person name="Kaster A.-K."/>
            <person name="Ovreas L."/>
            <person name="Rohde M."/>
            <person name="Galperin M.Y."/>
            <person name="Jogler C."/>
        </authorList>
    </citation>
    <scope>NUCLEOTIDE SEQUENCE [LARGE SCALE GENOMIC DNA]</scope>
    <source>
        <strain evidence="4 5">FC18</strain>
    </source>
</reference>
<evidence type="ECO:0000256" key="2">
    <source>
        <dbReference type="SAM" id="Phobius"/>
    </source>
</evidence>
<dbReference type="OrthoDB" id="9794725at2"/>
<dbReference type="AlphaFoldDB" id="A0A5B9PHB0"/>
<evidence type="ECO:0000259" key="3">
    <source>
        <dbReference type="Pfam" id="PF20434"/>
    </source>
</evidence>
<dbReference type="KEGG" id="mff:MFFC18_40180"/>
<dbReference type="PANTHER" id="PTHR48081:SF6">
    <property type="entry name" value="PEPTIDASE S9 PROLYL OLIGOPEPTIDASE CATALYTIC DOMAIN-CONTAINING PROTEIN"/>
    <property type="match status" value="1"/>
</dbReference>
<dbReference type="RefSeq" id="WP_084417129.1">
    <property type="nucleotide sequence ID" value="NZ_CP042912.1"/>
</dbReference>
<dbReference type="Gene3D" id="3.40.50.1820">
    <property type="entry name" value="alpha/beta hydrolase"/>
    <property type="match status" value="1"/>
</dbReference>
<keyword evidence="2" id="KW-0812">Transmembrane</keyword>
<name>A0A5B9PHB0_9BACT</name>
<dbReference type="EC" id="3.1.1.72" evidence="4"/>
<organism evidence="4 5">
    <name type="scientific">Mariniblastus fucicola</name>
    <dbReference type="NCBI Taxonomy" id="980251"/>
    <lineage>
        <taxon>Bacteria</taxon>
        <taxon>Pseudomonadati</taxon>
        <taxon>Planctomycetota</taxon>
        <taxon>Planctomycetia</taxon>
        <taxon>Pirellulales</taxon>
        <taxon>Pirellulaceae</taxon>
        <taxon>Mariniblastus</taxon>
    </lineage>
</organism>
<gene>
    <name evidence="4" type="primary">axeA1_2</name>
    <name evidence="4" type="ORF">MFFC18_40180</name>
</gene>
<dbReference type="STRING" id="980251.GCA_001642875_02208"/>
<dbReference type="InterPro" id="IPR049492">
    <property type="entry name" value="BD-FAE-like_dom"/>
</dbReference>
<keyword evidence="5" id="KW-1185">Reference proteome</keyword>
<keyword evidence="2" id="KW-1133">Transmembrane helix</keyword>
<accession>A0A5B9PHB0</accession>
<feature type="transmembrane region" description="Helical" evidence="2">
    <location>
        <begin position="12"/>
        <end position="30"/>
    </location>
</feature>
<evidence type="ECO:0000313" key="4">
    <source>
        <dbReference type="EMBL" id="QEG24102.1"/>
    </source>
</evidence>
<sequence length="326" mass="35890">MNALTKLGLSREFTILVFLLVLVGGGWLVWNQPMKAKAVEPAEHAEVLKVWPDSATDKRLDVGQEHDTTKDDGELIAGKRVQRITNVSSAELHFWPADADVNTGTSVIICPGGGFYILAWDLEGTEIAQWLNSIGVNAFILKYRVPTARESDPAAAPTEDLQRAIAMVRHNAEKWNLAKDRVGTLGFSAGGNVIANAAFTTARYDAIDDVDKQSARANFIVPVYGARMVKKEGGLRDGMELNKDSPRAFIVHAFDDFVPVQNALELARLYKEADVPVDCHVFDTGGHGFGARFIEDVPVTNWPKLCESWMRKNGWLERIGAADSQQ</sequence>
<dbReference type="InterPro" id="IPR050300">
    <property type="entry name" value="GDXG_lipolytic_enzyme"/>
</dbReference>
<dbReference type="Pfam" id="PF20434">
    <property type="entry name" value="BD-FAE"/>
    <property type="match status" value="1"/>
</dbReference>
<evidence type="ECO:0000313" key="5">
    <source>
        <dbReference type="Proteomes" id="UP000322214"/>
    </source>
</evidence>
<dbReference type="SUPFAM" id="SSF53474">
    <property type="entry name" value="alpha/beta-Hydrolases"/>
    <property type="match status" value="1"/>
</dbReference>
<dbReference type="Proteomes" id="UP000322214">
    <property type="component" value="Chromosome"/>
</dbReference>
<protein>
    <submittedName>
        <fullName evidence="4">Acetylxylan esterase</fullName>
        <ecNumber evidence="4">3.1.1.72</ecNumber>
    </submittedName>
</protein>
<keyword evidence="1 4" id="KW-0378">Hydrolase</keyword>
<keyword evidence="2" id="KW-0472">Membrane</keyword>
<feature type="domain" description="BD-FAE-like" evidence="3">
    <location>
        <begin position="107"/>
        <end position="225"/>
    </location>
</feature>
<evidence type="ECO:0000256" key="1">
    <source>
        <dbReference type="ARBA" id="ARBA00022801"/>
    </source>
</evidence>
<proteinExistence type="predicted"/>
<dbReference type="PANTHER" id="PTHR48081">
    <property type="entry name" value="AB HYDROLASE SUPERFAMILY PROTEIN C4A8.06C"/>
    <property type="match status" value="1"/>
</dbReference>